<proteinExistence type="predicted"/>
<keyword evidence="1" id="KW-0812">Transmembrane</keyword>
<protein>
    <submittedName>
        <fullName evidence="2">Uncharacterized protein</fullName>
    </submittedName>
</protein>
<feature type="transmembrane region" description="Helical" evidence="1">
    <location>
        <begin position="33"/>
        <end position="56"/>
    </location>
</feature>
<keyword evidence="1" id="KW-0472">Membrane</keyword>
<reference evidence="3" key="1">
    <citation type="journal article" date="2017" name="Nat. Ecol. Evol.">
        <title>Genome expansion and lineage-specific genetic innovations in the forest pathogenic fungi Armillaria.</title>
        <authorList>
            <person name="Sipos G."/>
            <person name="Prasanna A.N."/>
            <person name="Walter M.C."/>
            <person name="O'Connor E."/>
            <person name="Balint B."/>
            <person name="Krizsan K."/>
            <person name="Kiss B."/>
            <person name="Hess J."/>
            <person name="Varga T."/>
            <person name="Slot J."/>
            <person name="Riley R."/>
            <person name="Boka B."/>
            <person name="Rigling D."/>
            <person name="Barry K."/>
            <person name="Lee J."/>
            <person name="Mihaltcheva S."/>
            <person name="LaButti K."/>
            <person name="Lipzen A."/>
            <person name="Waldron R."/>
            <person name="Moloney N.M."/>
            <person name="Sperisen C."/>
            <person name="Kredics L."/>
            <person name="Vagvoelgyi C."/>
            <person name="Patrignani A."/>
            <person name="Fitzpatrick D."/>
            <person name="Nagy I."/>
            <person name="Doyle S."/>
            <person name="Anderson J.B."/>
            <person name="Grigoriev I.V."/>
            <person name="Gueldener U."/>
            <person name="Muensterkoetter M."/>
            <person name="Nagy L.G."/>
        </authorList>
    </citation>
    <scope>NUCLEOTIDE SEQUENCE [LARGE SCALE GENOMIC DNA]</scope>
    <source>
        <strain evidence="3">28-4</strain>
    </source>
</reference>
<organism evidence="2 3">
    <name type="scientific">Armillaria solidipes</name>
    <dbReference type="NCBI Taxonomy" id="1076256"/>
    <lineage>
        <taxon>Eukaryota</taxon>
        <taxon>Fungi</taxon>
        <taxon>Dikarya</taxon>
        <taxon>Basidiomycota</taxon>
        <taxon>Agaricomycotina</taxon>
        <taxon>Agaricomycetes</taxon>
        <taxon>Agaricomycetidae</taxon>
        <taxon>Agaricales</taxon>
        <taxon>Marasmiineae</taxon>
        <taxon>Physalacriaceae</taxon>
        <taxon>Armillaria</taxon>
    </lineage>
</organism>
<name>A0A2H3AKM0_9AGAR</name>
<keyword evidence="3" id="KW-1185">Reference proteome</keyword>
<evidence type="ECO:0000313" key="3">
    <source>
        <dbReference type="Proteomes" id="UP000218334"/>
    </source>
</evidence>
<dbReference type="Proteomes" id="UP000218334">
    <property type="component" value="Unassembled WGS sequence"/>
</dbReference>
<keyword evidence="1" id="KW-1133">Transmembrane helix</keyword>
<sequence length="60" mass="6484">MPACHNRIGSSKATNGVFSNVGPESLGTRRIRLLFIPIEGISIASPFIALLMLLTLQCRT</sequence>
<evidence type="ECO:0000313" key="2">
    <source>
        <dbReference type="EMBL" id="PBK59411.1"/>
    </source>
</evidence>
<dbReference type="EMBL" id="KZ293505">
    <property type="protein sequence ID" value="PBK59411.1"/>
    <property type="molecule type" value="Genomic_DNA"/>
</dbReference>
<evidence type="ECO:0000256" key="1">
    <source>
        <dbReference type="SAM" id="Phobius"/>
    </source>
</evidence>
<dbReference type="AlphaFoldDB" id="A0A2H3AKM0"/>
<accession>A0A2H3AKM0</accession>
<gene>
    <name evidence="2" type="ORF">ARMSODRAFT_966936</name>
</gene>